<proteinExistence type="predicted"/>
<accession>A0A0J1B480</accession>
<dbReference type="EMBL" id="LECT01000051">
    <property type="protein sequence ID" value="KLU01660.1"/>
    <property type="molecule type" value="Genomic_DNA"/>
</dbReference>
<dbReference type="Proteomes" id="UP000036367">
    <property type="component" value="Unassembled WGS sequence"/>
</dbReference>
<comment type="caution">
    <text evidence="1">The sequence shown here is derived from an EMBL/GenBank/DDBJ whole genome shotgun (WGS) entry which is preliminary data.</text>
</comment>
<protein>
    <submittedName>
        <fullName evidence="1">Uncharacterized protein</fullName>
    </submittedName>
</protein>
<evidence type="ECO:0000313" key="2">
    <source>
        <dbReference type="Proteomes" id="UP000036367"/>
    </source>
</evidence>
<keyword evidence="2" id="KW-1185">Reference proteome</keyword>
<evidence type="ECO:0000313" key="1">
    <source>
        <dbReference type="EMBL" id="KLU01660.1"/>
    </source>
</evidence>
<dbReference type="AlphaFoldDB" id="A0A0J1B480"/>
<dbReference type="PATRIC" id="fig|595434.4.peg.5979"/>
<gene>
    <name evidence="1" type="ORF">RISK_006290</name>
</gene>
<name>A0A0J1B480_RHOIS</name>
<reference evidence="1" key="1">
    <citation type="submission" date="2015-05" db="EMBL/GenBank/DDBJ databases">
        <title>Permanent draft genome of Rhodopirellula islandicus K833.</title>
        <authorList>
            <person name="Kizina J."/>
            <person name="Richter M."/>
            <person name="Glockner F.O."/>
            <person name="Harder J."/>
        </authorList>
    </citation>
    <scope>NUCLEOTIDE SEQUENCE [LARGE SCALE GENOMIC DNA]</scope>
    <source>
        <strain evidence="1">K833</strain>
    </source>
</reference>
<sequence length="39" mass="4513">MKPDAIGCHRSAVGWRRLERTVAERRHLTSLGFQPKVRP</sequence>
<organism evidence="1 2">
    <name type="scientific">Rhodopirellula islandica</name>
    <dbReference type="NCBI Taxonomy" id="595434"/>
    <lineage>
        <taxon>Bacteria</taxon>
        <taxon>Pseudomonadati</taxon>
        <taxon>Planctomycetota</taxon>
        <taxon>Planctomycetia</taxon>
        <taxon>Pirellulales</taxon>
        <taxon>Pirellulaceae</taxon>
        <taxon>Rhodopirellula</taxon>
    </lineage>
</organism>